<accession>A0ABM9HGQ9</accession>
<feature type="domain" description="Cytochrome P460" evidence="2">
    <location>
        <begin position="30"/>
        <end position="156"/>
    </location>
</feature>
<keyword evidence="4" id="KW-1185">Reference proteome</keyword>
<reference evidence="3 4" key="1">
    <citation type="submission" date="2022-09" db="EMBL/GenBank/DDBJ databases">
        <authorList>
            <person name="Kop L."/>
        </authorList>
    </citation>
    <scope>NUCLEOTIDE SEQUENCE [LARGE SCALE GENOMIC DNA]</scope>
    <source>
        <strain evidence="3 4">347</strain>
    </source>
</reference>
<dbReference type="CDD" id="cd20752">
    <property type="entry name" value="cyt_c'_beta"/>
    <property type="match status" value="1"/>
</dbReference>
<feature type="chain" id="PRO_5046136548" evidence="1">
    <location>
        <begin position="23"/>
        <end position="160"/>
    </location>
</feature>
<evidence type="ECO:0000313" key="3">
    <source>
        <dbReference type="EMBL" id="CAI2719477.1"/>
    </source>
</evidence>
<dbReference type="InterPro" id="IPR032033">
    <property type="entry name" value="Cytochrome_P460"/>
</dbReference>
<dbReference type="InterPro" id="IPR038142">
    <property type="entry name" value="Cytochrome_P460_sp"/>
</dbReference>
<gene>
    <name evidence="3" type="primary">ccp</name>
    <name evidence="3" type="ORF">NSPWAT_2621</name>
</gene>
<evidence type="ECO:0000259" key="2">
    <source>
        <dbReference type="Pfam" id="PF16694"/>
    </source>
</evidence>
<sequence>MKRLHAVLWAGWLIFMASPILAGGAKVDYPEDYRNWTHVKSMVIEPGHPLENPFQGIHHIYANSKALQGLQGGEFADGSVLVFDLLKYNEADNTLQESDRKLIGVMQRDGAAFGKTGGWGFEAFAGDSQTQRIVTDGGVGCYACHTAQEDHAFVFSRFRN</sequence>
<protein>
    <submittedName>
        <fullName evidence="3">Cytochrome c</fullName>
    </submittedName>
</protein>
<dbReference type="Gene3D" id="3.50.70.20">
    <property type="entry name" value="Cytochrome P460"/>
    <property type="match status" value="1"/>
</dbReference>
<keyword evidence="1" id="KW-0732">Signal</keyword>
<name>A0ABM9HGQ9_9BACT</name>
<dbReference type="Proteomes" id="UP001157733">
    <property type="component" value="Chromosome"/>
</dbReference>
<evidence type="ECO:0000313" key="4">
    <source>
        <dbReference type="Proteomes" id="UP001157733"/>
    </source>
</evidence>
<organism evidence="3 4">
    <name type="scientific">Nitrospina watsonii</name>
    <dbReference type="NCBI Taxonomy" id="1323948"/>
    <lineage>
        <taxon>Bacteria</taxon>
        <taxon>Pseudomonadati</taxon>
        <taxon>Nitrospinota/Tectimicrobiota group</taxon>
        <taxon>Nitrospinota</taxon>
        <taxon>Nitrospinia</taxon>
        <taxon>Nitrospinales</taxon>
        <taxon>Nitrospinaceae</taxon>
        <taxon>Nitrospina</taxon>
    </lineage>
</organism>
<dbReference type="Pfam" id="PF16694">
    <property type="entry name" value="Cytochrome_P460"/>
    <property type="match status" value="1"/>
</dbReference>
<proteinExistence type="predicted"/>
<dbReference type="EMBL" id="OX336137">
    <property type="protein sequence ID" value="CAI2719477.1"/>
    <property type="molecule type" value="Genomic_DNA"/>
</dbReference>
<evidence type="ECO:0000256" key="1">
    <source>
        <dbReference type="SAM" id="SignalP"/>
    </source>
</evidence>
<feature type="signal peptide" evidence="1">
    <location>
        <begin position="1"/>
        <end position="22"/>
    </location>
</feature>